<dbReference type="PANTHER" id="PTHR10543:SF24">
    <property type="entry name" value="CAROTENOID ISOMEROOXYGENASE"/>
    <property type="match status" value="1"/>
</dbReference>
<reference evidence="6" key="2">
    <citation type="submission" date="2020-06" db="EMBL/GenBank/DDBJ databases">
        <authorList>
            <person name="Sheffer M."/>
        </authorList>
    </citation>
    <scope>NUCLEOTIDE SEQUENCE</scope>
</reference>
<dbReference type="AlphaFoldDB" id="A0A8T0ECU7"/>
<dbReference type="InterPro" id="IPR004294">
    <property type="entry name" value="Carotenoid_Oase"/>
</dbReference>
<reference evidence="6" key="1">
    <citation type="journal article" date="2020" name="bioRxiv">
        <title>Chromosome-level reference genome of the European wasp spider Argiope bruennichi: a resource for studies on range expansion and evolutionary adaptation.</title>
        <authorList>
            <person name="Sheffer M.M."/>
            <person name="Hoppe A."/>
            <person name="Krehenwinkel H."/>
            <person name="Uhl G."/>
            <person name="Kuss A.W."/>
            <person name="Jensen L."/>
            <person name="Jensen C."/>
            <person name="Gillespie R.G."/>
            <person name="Hoff K.J."/>
            <person name="Prost S."/>
        </authorList>
    </citation>
    <scope>NUCLEOTIDE SEQUENCE</scope>
</reference>
<evidence type="ECO:0000256" key="5">
    <source>
        <dbReference type="PIRSR" id="PIRSR604294-1"/>
    </source>
</evidence>
<evidence type="ECO:0000256" key="1">
    <source>
        <dbReference type="ARBA" id="ARBA00006787"/>
    </source>
</evidence>
<organism evidence="6 7">
    <name type="scientific">Argiope bruennichi</name>
    <name type="common">Wasp spider</name>
    <name type="synonym">Aranea bruennichi</name>
    <dbReference type="NCBI Taxonomy" id="94029"/>
    <lineage>
        <taxon>Eukaryota</taxon>
        <taxon>Metazoa</taxon>
        <taxon>Ecdysozoa</taxon>
        <taxon>Arthropoda</taxon>
        <taxon>Chelicerata</taxon>
        <taxon>Arachnida</taxon>
        <taxon>Araneae</taxon>
        <taxon>Araneomorphae</taxon>
        <taxon>Entelegynae</taxon>
        <taxon>Araneoidea</taxon>
        <taxon>Araneidae</taxon>
        <taxon>Argiope</taxon>
    </lineage>
</organism>
<keyword evidence="2 5" id="KW-0479">Metal-binding</keyword>
<dbReference type="Pfam" id="PF03055">
    <property type="entry name" value="RPE65"/>
    <property type="match status" value="1"/>
</dbReference>
<accession>A0A8T0ECU7</accession>
<name>A0A8T0ECU7_ARGBR</name>
<proteinExistence type="inferred from homology"/>
<evidence type="ECO:0000256" key="3">
    <source>
        <dbReference type="ARBA" id="ARBA00023002"/>
    </source>
</evidence>
<dbReference type="Proteomes" id="UP000807504">
    <property type="component" value="Unassembled WGS sequence"/>
</dbReference>
<dbReference type="GO" id="GO:0003834">
    <property type="term" value="F:beta-carotene 15,15'-dioxygenase activity"/>
    <property type="evidence" value="ECO:0007669"/>
    <property type="project" value="TreeGrafter"/>
</dbReference>
<dbReference type="GO" id="GO:0042574">
    <property type="term" value="P:retinal metabolic process"/>
    <property type="evidence" value="ECO:0007669"/>
    <property type="project" value="TreeGrafter"/>
</dbReference>
<protein>
    <submittedName>
        <fullName evidence="6">Beta like protein</fullName>
    </submittedName>
</protein>
<dbReference type="GO" id="GO:0010436">
    <property type="term" value="F:carotenoid dioxygenase activity"/>
    <property type="evidence" value="ECO:0007669"/>
    <property type="project" value="TreeGrafter"/>
</dbReference>
<evidence type="ECO:0000313" key="7">
    <source>
        <dbReference type="Proteomes" id="UP000807504"/>
    </source>
</evidence>
<gene>
    <name evidence="6" type="ORF">HNY73_017995</name>
</gene>
<feature type="binding site" evidence="5">
    <location>
        <position position="73"/>
    </location>
    <ligand>
        <name>Fe cation</name>
        <dbReference type="ChEBI" id="CHEBI:24875"/>
        <note>catalytic</note>
    </ligand>
</feature>
<comment type="caution">
    <text evidence="6">The sequence shown here is derived from an EMBL/GenBank/DDBJ whole genome shotgun (WGS) entry which is preliminary data.</text>
</comment>
<dbReference type="GO" id="GO:0016121">
    <property type="term" value="P:carotene catabolic process"/>
    <property type="evidence" value="ECO:0007669"/>
    <property type="project" value="TreeGrafter"/>
</dbReference>
<keyword evidence="3" id="KW-0560">Oxidoreductase</keyword>
<dbReference type="PANTHER" id="PTHR10543">
    <property type="entry name" value="BETA-CAROTENE DIOXYGENASE"/>
    <property type="match status" value="1"/>
</dbReference>
<dbReference type="GO" id="GO:0046872">
    <property type="term" value="F:metal ion binding"/>
    <property type="evidence" value="ECO:0007669"/>
    <property type="project" value="UniProtKB-KW"/>
</dbReference>
<dbReference type="EMBL" id="JABXBU010002228">
    <property type="protein sequence ID" value="KAF8770470.1"/>
    <property type="molecule type" value="Genomic_DNA"/>
</dbReference>
<comment type="similarity">
    <text evidence="1">Belongs to the carotenoid oxygenase family.</text>
</comment>
<evidence type="ECO:0000256" key="4">
    <source>
        <dbReference type="ARBA" id="ARBA00023004"/>
    </source>
</evidence>
<evidence type="ECO:0000313" key="6">
    <source>
        <dbReference type="EMBL" id="KAF8770470.1"/>
    </source>
</evidence>
<keyword evidence="4 5" id="KW-0408">Iron</keyword>
<keyword evidence="7" id="KW-1185">Reference proteome</keyword>
<evidence type="ECO:0000256" key="2">
    <source>
        <dbReference type="ARBA" id="ARBA00022723"/>
    </source>
</evidence>
<sequence>MDPFGFFKSPLPKTFLGGSAPKPTSAKTENYFVFVEQPLYLSVPRMTRFHVVRRSDGQLLDTVYVSKAFFVFHHINAYEEDNHLVVDMCVYEQGQVVKTLYVKALEELFHNPKKIAEPFVSKAKRYVIPLSVAGEKKVDENLVTLSNSEATAYKQPDGSIYCNPEILTASDPWAPELPRINYDYNGKKYKYFYAMARKATLEMTHRCFDCISFIPRR</sequence>
<comment type="cofactor">
    <cofactor evidence="5">
        <name>Fe(2+)</name>
        <dbReference type="ChEBI" id="CHEBI:29033"/>
    </cofactor>
    <text evidence="5">Binds 1 Fe(2+) ion per subunit.</text>
</comment>